<dbReference type="Proteomes" id="UP001596263">
    <property type="component" value="Unassembled WGS sequence"/>
</dbReference>
<proteinExistence type="predicted"/>
<protein>
    <submittedName>
        <fullName evidence="1">Uncharacterized protein</fullName>
    </submittedName>
</protein>
<dbReference type="RefSeq" id="WP_380846245.1">
    <property type="nucleotide sequence ID" value="NZ_JBHSKM010000002.1"/>
</dbReference>
<dbReference type="EMBL" id="JBHSKM010000002">
    <property type="protein sequence ID" value="MFC5212883.1"/>
    <property type="molecule type" value="Genomic_DNA"/>
</dbReference>
<accession>A0ABW0CC66</accession>
<reference evidence="2" key="1">
    <citation type="journal article" date="2019" name="Int. J. Syst. Evol. Microbiol.">
        <title>The Global Catalogue of Microorganisms (GCM) 10K type strain sequencing project: providing services to taxonomists for standard genome sequencing and annotation.</title>
        <authorList>
            <consortium name="The Broad Institute Genomics Platform"/>
            <consortium name="The Broad Institute Genome Sequencing Center for Infectious Disease"/>
            <person name="Wu L."/>
            <person name="Ma J."/>
        </authorList>
    </citation>
    <scope>NUCLEOTIDE SEQUENCE [LARGE SCALE GENOMIC DNA]</scope>
    <source>
        <strain evidence="2">KCTC 42586</strain>
    </source>
</reference>
<evidence type="ECO:0000313" key="1">
    <source>
        <dbReference type="EMBL" id="MFC5212883.1"/>
    </source>
</evidence>
<name>A0ABW0CC66_STRCD</name>
<comment type="caution">
    <text evidence="1">The sequence shown here is derived from an EMBL/GenBank/DDBJ whole genome shotgun (WGS) entry which is preliminary data.</text>
</comment>
<sequence length="41" mass="4117">MTLPIRQHILVGQRILALCAALAALIGLALSTPAQAAPAAP</sequence>
<gene>
    <name evidence="1" type="ORF">ACFPQ9_03455</name>
</gene>
<keyword evidence="2" id="KW-1185">Reference proteome</keyword>
<evidence type="ECO:0000313" key="2">
    <source>
        <dbReference type="Proteomes" id="UP001596263"/>
    </source>
</evidence>
<organism evidence="1 2">
    <name type="scientific">Streptomyces coerulescens</name>
    <dbReference type="NCBI Taxonomy" id="29304"/>
    <lineage>
        <taxon>Bacteria</taxon>
        <taxon>Bacillati</taxon>
        <taxon>Actinomycetota</taxon>
        <taxon>Actinomycetes</taxon>
        <taxon>Kitasatosporales</taxon>
        <taxon>Streptomycetaceae</taxon>
        <taxon>Streptomyces</taxon>
    </lineage>
</organism>